<dbReference type="NCBIfam" id="TIGR02074">
    <property type="entry name" value="PBP_1a_fam"/>
    <property type="match status" value="1"/>
</dbReference>
<comment type="catalytic activity">
    <reaction evidence="13">
        <text>Preferential cleavage: (Ac)2-L-Lys-D-Ala-|-D-Ala. Also transpeptidation of peptidyl-alanyl moieties that are N-acyl substituents of D-alanine.</text>
        <dbReference type="EC" id="3.4.16.4"/>
    </reaction>
</comment>
<dbReference type="InterPro" id="IPR023346">
    <property type="entry name" value="Lysozyme-like_dom_sf"/>
</dbReference>
<dbReference type="PANTHER" id="PTHR32282:SF11">
    <property type="entry name" value="PENICILLIN-BINDING PROTEIN 1B"/>
    <property type="match status" value="1"/>
</dbReference>
<evidence type="ECO:0000313" key="19">
    <source>
        <dbReference type="Proteomes" id="UP001232445"/>
    </source>
</evidence>
<name>A0ABU0CSG3_9BACI</name>
<evidence type="ECO:0000256" key="12">
    <source>
        <dbReference type="ARBA" id="ARBA00023316"/>
    </source>
</evidence>
<evidence type="ECO:0000256" key="3">
    <source>
        <dbReference type="ARBA" id="ARBA00022645"/>
    </source>
</evidence>
<feature type="domain" description="Glycosyl transferase family 51" evidence="17">
    <location>
        <begin position="62"/>
        <end position="237"/>
    </location>
</feature>
<dbReference type="Gene3D" id="3.40.710.10">
    <property type="entry name" value="DD-peptidase/beta-lactamase superfamily"/>
    <property type="match status" value="1"/>
</dbReference>
<keyword evidence="8" id="KW-0133">Cell shape</keyword>
<gene>
    <name evidence="18" type="ORF">J2S00_002140</name>
</gene>
<dbReference type="EMBL" id="JAUSUQ010000007">
    <property type="protein sequence ID" value="MDQ0339353.1"/>
    <property type="molecule type" value="Genomic_DNA"/>
</dbReference>
<dbReference type="PANTHER" id="PTHR32282">
    <property type="entry name" value="BINDING PROTEIN TRANSPEPTIDASE, PUTATIVE-RELATED"/>
    <property type="match status" value="1"/>
</dbReference>
<evidence type="ECO:0000256" key="14">
    <source>
        <dbReference type="ARBA" id="ARBA00049902"/>
    </source>
</evidence>
<comment type="subcellular location">
    <subcellularLocation>
        <location evidence="1">Cell membrane</location>
    </subcellularLocation>
</comment>
<keyword evidence="15" id="KW-0812">Transmembrane</keyword>
<evidence type="ECO:0000256" key="7">
    <source>
        <dbReference type="ARBA" id="ARBA00022801"/>
    </source>
</evidence>
<comment type="caution">
    <text evidence="18">The sequence shown here is derived from an EMBL/GenBank/DDBJ whole genome shotgun (WGS) entry which is preliminary data.</text>
</comment>
<dbReference type="InterPro" id="IPR012338">
    <property type="entry name" value="Beta-lactam/transpept-like"/>
</dbReference>
<dbReference type="InterPro" id="IPR001460">
    <property type="entry name" value="PCN-bd_Tpept"/>
</dbReference>
<organism evidence="18 19">
    <name type="scientific">Caldalkalibacillus uzonensis</name>
    <dbReference type="NCBI Taxonomy" id="353224"/>
    <lineage>
        <taxon>Bacteria</taxon>
        <taxon>Bacillati</taxon>
        <taxon>Bacillota</taxon>
        <taxon>Bacilli</taxon>
        <taxon>Bacillales</taxon>
        <taxon>Bacillaceae</taxon>
        <taxon>Caldalkalibacillus</taxon>
    </lineage>
</organism>
<dbReference type="Gene3D" id="1.10.3810.10">
    <property type="entry name" value="Biosynthetic peptidoglycan transglycosylase-like"/>
    <property type="match status" value="1"/>
</dbReference>
<evidence type="ECO:0000313" key="18">
    <source>
        <dbReference type="EMBL" id="MDQ0339353.1"/>
    </source>
</evidence>
<evidence type="ECO:0000256" key="6">
    <source>
        <dbReference type="ARBA" id="ARBA00022679"/>
    </source>
</evidence>
<keyword evidence="4" id="KW-0645">Protease</keyword>
<evidence type="ECO:0000256" key="4">
    <source>
        <dbReference type="ARBA" id="ARBA00022670"/>
    </source>
</evidence>
<keyword evidence="9" id="KW-0573">Peptidoglycan synthesis</keyword>
<keyword evidence="2" id="KW-1003">Cell membrane</keyword>
<keyword evidence="6" id="KW-0808">Transferase</keyword>
<evidence type="ECO:0000256" key="11">
    <source>
        <dbReference type="ARBA" id="ARBA00023268"/>
    </source>
</evidence>
<keyword evidence="19" id="KW-1185">Reference proteome</keyword>
<keyword evidence="12" id="KW-0961">Cell wall biogenesis/degradation</keyword>
<sequence length="692" mass="78644">MEVIHESWLVRFLKWLTKVLLFTFIMTILLSSILLLSLLYLRSQPLPPFQIQETTTIYSADGEIIDQIYQGQNRTFVPIEELPPHLLQAFIAVEDQRFYQHFGFDPKRIGGAIVANIQSRAYTEGASTITQQLARNLYLDHSKTWERKLKEALYTIQLELHLSKTQILEHYLNQIYFGHSAYGVEAAANLYFGKSARELTLAESALLAGIPKGPRYYSPWLNYDNAKSRQELILRLMEEQGYIRTAEREEAAAEPLSLISAEEHRQDANLAPYFRDFVRQQALERYGITEDVFDHGGLHIYTTLDADMQRLAENLFEKHMPADRPLQGALLALDPRTGYIKAMVGGRDYGESQFNRVLAERHPGSSIKPFLYYAALEHGFTPVTLMKSEPTTFTYDNGRATYTPRNFNDHYANDYITLEQAIARSDNIYAVKTIMHLGEETFVDTLHRFGFDRPFNPLPALALGAQNVTLLEMVKGYAAFANQGVQAEPLAITKIEDRHGNILVHEEPRLMSILDPNNTFILNRMLEHVFEEGGTGHRVASILNRPTAGKTGSTDTDAWMIGFTPQLVAGVWVGYDQNRLINHNNDGRLAATLWAHFLEKALADQPPALFPVPNGVVGTYINPENGLLATEHCPVKRLLYFKKGTEPVDVCTEHLPDPDTIPEPLEVDESASFWQRLKQWWREPQANEPPQS</sequence>
<feature type="domain" description="Penicillin-binding protein transpeptidase" evidence="16">
    <location>
        <begin position="328"/>
        <end position="573"/>
    </location>
</feature>
<dbReference type="SUPFAM" id="SSF56601">
    <property type="entry name" value="beta-lactamase/transpeptidase-like"/>
    <property type="match status" value="1"/>
</dbReference>
<dbReference type="RefSeq" id="WP_307339203.1">
    <property type="nucleotide sequence ID" value="NZ_JAUSUQ010000007.1"/>
</dbReference>
<evidence type="ECO:0000256" key="9">
    <source>
        <dbReference type="ARBA" id="ARBA00022984"/>
    </source>
</evidence>
<protein>
    <submittedName>
        <fullName evidence="18">1A family penicillin-binding protein</fullName>
    </submittedName>
</protein>
<reference evidence="18 19" key="1">
    <citation type="submission" date="2023-07" db="EMBL/GenBank/DDBJ databases">
        <title>Genomic Encyclopedia of Type Strains, Phase IV (KMG-IV): sequencing the most valuable type-strain genomes for metagenomic binning, comparative biology and taxonomic classification.</title>
        <authorList>
            <person name="Goeker M."/>
        </authorList>
    </citation>
    <scope>NUCLEOTIDE SEQUENCE [LARGE SCALE GENOMIC DNA]</scope>
    <source>
        <strain evidence="18 19">DSM 17740</strain>
    </source>
</reference>
<keyword evidence="10 15" id="KW-0472">Membrane</keyword>
<evidence type="ECO:0000256" key="15">
    <source>
        <dbReference type="SAM" id="Phobius"/>
    </source>
</evidence>
<feature type="transmembrane region" description="Helical" evidence="15">
    <location>
        <begin position="20"/>
        <end position="41"/>
    </location>
</feature>
<dbReference type="InterPro" id="IPR050396">
    <property type="entry name" value="Glycosyltr_51/Transpeptidase"/>
</dbReference>
<dbReference type="InterPro" id="IPR001264">
    <property type="entry name" value="Glyco_trans_51"/>
</dbReference>
<proteinExistence type="predicted"/>
<dbReference type="SUPFAM" id="SSF53955">
    <property type="entry name" value="Lysozyme-like"/>
    <property type="match status" value="1"/>
</dbReference>
<dbReference type="Pfam" id="PF00912">
    <property type="entry name" value="Transgly"/>
    <property type="match status" value="1"/>
</dbReference>
<keyword evidence="3" id="KW-0121">Carboxypeptidase</keyword>
<evidence type="ECO:0000259" key="17">
    <source>
        <dbReference type="Pfam" id="PF00912"/>
    </source>
</evidence>
<keyword evidence="5" id="KW-0328">Glycosyltransferase</keyword>
<evidence type="ECO:0000259" key="16">
    <source>
        <dbReference type="Pfam" id="PF00905"/>
    </source>
</evidence>
<dbReference type="Pfam" id="PF00905">
    <property type="entry name" value="Transpeptidase"/>
    <property type="match status" value="1"/>
</dbReference>
<evidence type="ECO:0000256" key="5">
    <source>
        <dbReference type="ARBA" id="ARBA00022676"/>
    </source>
</evidence>
<comment type="catalytic activity">
    <reaction evidence="14">
        <text>[GlcNAc-(1-&gt;4)-Mur2Ac(oyl-L-Ala-gamma-D-Glu-L-Lys-D-Ala-D-Ala)](n)-di-trans,octa-cis-undecaprenyl diphosphate + beta-D-GlcNAc-(1-&gt;4)-Mur2Ac(oyl-L-Ala-gamma-D-Glu-L-Lys-D-Ala-D-Ala)-di-trans,octa-cis-undecaprenyl diphosphate = [GlcNAc-(1-&gt;4)-Mur2Ac(oyl-L-Ala-gamma-D-Glu-L-Lys-D-Ala-D-Ala)](n+1)-di-trans,octa-cis-undecaprenyl diphosphate + di-trans,octa-cis-undecaprenyl diphosphate + H(+)</text>
        <dbReference type="Rhea" id="RHEA:23708"/>
        <dbReference type="Rhea" id="RHEA-COMP:9602"/>
        <dbReference type="Rhea" id="RHEA-COMP:9603"/>
        <dbReference type="ChEBI" id="CHEBI:15378"/>
        <dbReference type="ChEBI" id="CHEBI:58405"/>
        <dbReference type="ChEBI" id="CHEBI:60033"/>
        <dbReference type="ChEBI" id="CHEBI:78435"/>
        <dbReference type="EC" id="2.4.99.28"/>
    </reaction>
</comment>
<evidence type="ECO:0000256" key="8">
    <source>
        <dbReference type="ARBA" id="ARBA00022960"/>
    </source>
</evidence>
<keyword evidence="11" id="KW-0511">Multifunctional enzyme</keyword>
<keyword evidence="15" id="KW-1133">Transmembrane helix</keyword>
<evidence type="ECO:0000256" key="10">
    <source>
        <dbReference type="ARBA" id="ARBA00023136"/>
    </source>
</evidence>
<evidence type="ECO:0000256" key="2">
    <source>
        <dbReference type="ARBA" id="ARBA00022475"/>
    </source>
</evidence>
<evidence type="ECO:0000256" key="13">
    <source>
        <dbReference type="ARBA" id="ARBA00034000"/>
    </source>
</evidence>
<evidence type="ECO:0000256" key="1">
    <source>
        <dbReference type="ARBA" id="ARBA00004236"/>
    </source>
</evidence>
<dbReference type="Proteomes" id="UP001232445">
    <property type="component" value="Unassembled WGS sequence"/>
</dbReference>
<accession>A0ABU0CSG3</accession>
<keyword evidence="7" id="KW-0378">Hydrolase</keyword>
<dbReference type="InterPro" id="IPR036950">
    <property type="entry name" value="PBP_transglycosylase"/>
</dbReference>